<gene>
    <name evidence="1" type="ORF">FRUB_07478</name>
</gene>
<dbReference type="Gene3D" id="1.25.40.10">
    <property type="entry name" value="Tetratricopeptide repeat domain"/>
    <property type="match status" value="1"/>
</dbReference>
<dbReference type="Proteomes" id="UP000214646">
    <property type="component" value="Unassembled WGS sequence"/>
</dbReference>
<evidence type="ECO:0000313" key="1">
    <source>
        <dbReference type="EMBL" id="OWK38358.1"/>
    </source>
</evidence>
<name>A0A225DIF1_9BACT</name>
<protein>
    <submittedName>
        <fullName evidence="1">Adenylate cyclase</fullName>
    </submittedName>
</protein>
<reference evidence="2" key="1">
    <citation type="submission" date="2017-06" db="EMBL/GenBank/DDBJ databases">
        <title>Genome analysis of Fimbriiglobus ruber SP5, the first member of the order Planctomycetales with confirmed chitinolytic capability.</title>
        <authorList>
            <person name="Ravin N.V."/>
            <person name="Rakitin A.L."/>
            <person name="Ivanova A.A."/>
            <person name="Beletsky A.V."/>
            <person name="Kulichevskaya I.S."/>
            <person name="Mardanov A.V."/>
            <person name="Dedysh S.N."/>
        </authorList>
    </citation>
    <scope>NUCLEOTIDE SEQUENCE [LARGE SCALE GENOMIC DNA]</scope>
    <source>
        <strain evidence="2">SP5</strain>
    </source>
</reference>
<dbReference type="InterPro" id="IPR011990">
    <property type="entry name" value="TPR-like_helical_dom_sf"/>
</dbReference>
<sequence>MPVLEHPPQLDAELAAILRLLDYGTGTFSSSIAVCNAPAERDRLIGEIGAARPGIVTISIPSRTVDIFGYVTGHVDDVPPTLFVVGLESSVSSPEVDSHTLRSLNASRDLWPKRFPCPVVLWLPEYAATALSQQARDYWRFLSHHFYFAAESKETVPQSRDDYQGKYVNAISLSHDEKLARISELESRLSSIGDPPDSIVQQHALTWWDEIATLKAFMGNSTEALRIRREEELPVYEQLGDVREKAIAMGKIADILHARGQLDDALRIRQEEQLPVFERLGDTRTKAMTLGQIADILHERGQLSDALRIRQTEELPAFERLGDVREKAVTLGKIADIFYDRGQLGDALRIRQEEQLPVYERLGDMRGLIITRAKIGMTLSQRPSASREQLLEAREHLMWALTEAEKRQYTETARLRQIVAKLLDSHALPGSS</sequence>
<accession>A0A225DIF1</accession>
<comment type="caution">
    <text evidence="1">The sequence shown here is derived from an EMBL/GenBank/DDBJ whole genome shotgun (WGS) entry which is preliminary data.</text>
</comment>
<dbReference type="EMBL" id="NIDE01000014">
    <property type="protein sequence ID" value="OWK38358.1"/>
    <property type="molecule type" value="Genomic_DNA"/>
</dbReference>
<proteinExistence type="predicted"/>
<evidence type="ECO:0000313" key="2">
    <source>
        <dbReference type="Proteomes" id="UP000214646"/>
    </source>
</evidence>
<keyword evidence="2" id="KW-1185">Reference proteome</keyword>
<dbReference type="SUPFAM" id="SSF48452">
    <property type="entry name" value="TPR-like"/>
    <property type="match status" value="1"/>
</dbReference>
<organism evidence="1 2">
    <name type="scientific">Fimbriiglobus ruber</name>
    <dbReference type="NCBI Taxonomy" id="1908690"/>
    <lineage>
        <taxon>Bacteria</taxon>
        <taxon>Pseudomonadati</taxon>
        <taxon>Planctomycetota</taxon>
        <taxon>Planctomycetia</taxon>
        <taxon>Gemmatales</taxon>
        <taxon>Gemmataceae</taxon>
        <taxon>Fimbriiglobus</taxon>
    </lineage>
</organism>
<dbReference type="AlphaFoldDB" id="A0A225DIF1"/>